<keyword evidence="2" id="KW-1185">Reference proteome</keyword>
<name>A0A1X9M9M2_9BACI</name>
<proteinExistence type="predicted"/>
<dbReference type="KEGG" id="bkw:BkAM31D_09705"/>
<protein>
    <submittedName>
        <fullName evidence="1">Uncharacterized protein</fullName>
    </submittedName>
</protein>
<accession>A0A1X9M9M2</accession>
<reference evidence="1 2" key="1">
    <citation type="submission" date="2017-04" db="EMBL/GenBank/DDBJ databases">
        <title>Bacillus krulwichiae AM31D Genome sequencing and assembly.</title>
        <authorList>
            <person name="Krulwich T.A."/>
            <person name="Anastor L."/>
            <person name="Ehrlich R."/>
            <person name="Ehrlich G.D."/>
            <person name="Janto B."/>
        </authorList>
    </citation>
    <scope>NUCLEOTIDE SEQUENCE [LARGE SCALE GENOMIC DNA]</scope>
    <source>
        <strain evidence="1 2">AM31D</strain>
    </source>
</reference>
<organism evidence="1 2">
    <name type="scientific">Halalkalibacter krulwichiae</name>
    <dbReference type="NCBI Taxonomy" id="199441"/>
    <lineage>
        <taxon>Bacteria</taxon>
        <taxon>Bacillati</taxon>
        <taxon>Bacillota</taxon>
        <taxon>Bacilli</taxon>
        <taxon>Bacillales</taxon>
        <taxon>Bacillaceae</taxon>
        <taxon>Halalkalibacter</taxon>
    </lineage>
</organism>
<dbReference type="Proteomes" id="UP000193006">
    <property type="component" value="Chromosome"/>
</dbReference>
<gene>
    <name evidence="1" type="ORF">BkAM31D_09705</name>
</gene>
<dbReference type="AlphaFoldDB" id="A0A1X9M9M2"/>
<sequence length="88" mass="10462">MSKSIYLKKKVPILFYFNRTGDYELESINIEADNSSVVRWRDLRRTSTYKNTVEKAKLTISALPFLARFYISIMIQYKELTLNFDIQL</sequence>
<dbReference type="STRING" id="199441.BkAM31D_09705"/>
<dbReference type="EMBL" id="CP020814">
    <property type="protein sequence ID" value="ARK30108.1"/>
    <property type="molecule type" value="Genomic_DNA"/>
</dbReference>
<evidence type="ECO:0000313" key="2">
    <source>
        <dbReference type="Proteomes" id="UP000193006"/>
    </source>
</evidence>
<evidence type="ECO:0000313" key="1">
    <source>
        <dbReference type="EMBL" id="ARK30108.1"/>
    </source>
</evidence>